<dbReference type="PANTHER" id="PTHR35177">
    <property type="entry name" value="HYDROGENASE MATURATION FACTOR HYBG"/>
    <property type="match status" value="1"/>
</dbReference>
<dbReference type="EMBL" id="FRAP01000003">
    <property type="protein sequence ID" value="SHK13512.1"/>
    <property type="molecule type" value="Genomic_DNA"/>
</dbReference>
<dbReference type="AlphaFoldDB" id="A0A1M6Q035"/>
<dbReference type="GO" id="GO:0005506">
    <property type="term" value="F:iron ion binding"/>
    <property type="evidence" value="ECO:0007669"/>
    <property type="project" value="TreeGrafter"/>
</dbReference>
<dbReference type="Gene3D" id="2.30.30.140">
    <property type="match status" value="1"/>
</dbReference>
<sequence length="85" mass="8807">MCLGIPGEVVELAAGHPDLALVTVEGVSRAINVGLLRDGPDAPLDLAVGDWVLIHMGFALEKIDERVATASLGWVTGVDDAFGRG</sequence>
<protein>
    <submittedName>
        <fullName evidence="2">Hydrogenase expression/formation protein HypC</fullName>
    </submittedName>
</protein>
<dbReference type="NCBIfam" id="TIGR00074">
    <property type="entry name" value="hypC_hupF"/>
    <property type="match status" value="1"/>
</dbReference>
<gene>
    <name evidence="2" type="ORF">SAMN05443637_10310</name>
</gene>
<dbReference type="SUPFAM" id="SSF159127">
    <property type="entry name" value="HupF/HypC-like"/>
    <property type="match status" value="1"/>
</dbReference>
<comment type="similarity">
    <text evidence="1">Belongs to the HupF/HypC family.</text>
</comment>
<dbReference type="InterPro" id="IPR001109">
    <property type="entry name" value="Hydrogenase_HupF/HypC"/>
</dbReference>
<dbReference type="GO" id="GO:1902670">
    <property type="term" value="F:carbon dioxide binding"/>
    <property type="evidence" value="ECO:0007669"/>
    <property type="project" value="TreeGrafter"/>
</dbReference>
<organism evidence="2 3">
    <name type="scientific">Pseudonocardia thermophila</name>
    <dbReference type="NCBI Taxonomy" id="1848"/>
    <lineage>
        <taxon>Bacteria</taxon>
        <taxon>Bacillati</taxon>
        <taxon>Actinomycetota</taxon>
        <taxon>Actinomycetes</taxon>
        <taxon>Pseudonocardiales</taxon>
        <taxon>Pseudonocardiaceae</taxon>
        <taxon>Pseudonocardia</taxon>
    </lineage>
</organism>
<dbReference type="Proteomes" id="UP000184363">
    <property type="component" value="Unassembled WGS sequence"/>
</dbReference>
<dbReference type="Pfam" id="PF01455">
    <property type="entry name" value="HupF_HypC"/>
    <property type="match status" value="1"/>
</dbReference>
<evidence type="ECO:0000256" key="1">
    <source>
        <dbReference type="ARBA" id="ARBA00006018"/>
    </source>
</evidence>
<dbReference type="GO" id="GO:0051604">
    <property type="term" value="P:protein maturation"/>
    <property type="evidence" value="ECO:0007669"/>
    <property type="project" value="TreeGrafter"/>
</dbReference>
<evidence type="ECO:0000313" key="2">
    <source>
        <dbReference type="EMBL" id="SHK13512.1"/>
    </source>
</evidence>
<name>A0A1M6Q035_PSETH</name>
<dbReference type="PANTHER" id="PTHR35177:SF2">
    <property type="entry name" value="HYDROGENASE MATURATION FACTOR HYBG"/>
    <property type="match status" value="1"/>
</dbReference>
<evidence type="ECO:0000313" key="3">
    <source>
        <dbReference type="Proteomes" id="UP000184363"/>
    </source>
</evidence>
<dbReference type="OrthoDB" id="9806017at2"/>
<proteinExistence type="inferred from homology"/>
<keyword evidence="3" id="KW-1185">Reference proteome</keyword>
<accession>A0A1M6Q035</accession>
<dbReference type="RefSeq" id="WP_073455580.1">
    <property type="nucleotide sequence ID" value="NZ_CALGVN010000033.1"/>
</dbReference>
<reference evidence="2 3" key="1">
    <citation type="submission" date="2016-11" db="EMBL/GenBank/DDBJ databases">
        <authorList>
            <person name="Jaros S."/>
            <person name="Januszkiewicz K."/>
            <person name="Wedrychowicz H."/>
        </authorList>
    </citation>
    <scope>NUCLEOTIDE SEQUENCE [LARGE SCALE GENOMIC DNA]</scope>
    <source>
        <strain evidence="2 3">DSM 43832</strain>
    </source>
</reference>
<dbReference type="STRING" id="1848.SAMN05443637_10310"/>
<dbReference type="PRINTS" id="PR00445">
    <property type="entry name" value="HUPFHYPC"/>
</dbReference>